<organism evidence="1 2">
    <name type="scientific">Reticulibacter mediterranei</name>
    <dbReference type="NCBI Taxonomy" id="2778369"/>
    <lineage>
        <taxon>Bacteria</taxon>
        <taxon>Bacillati</taxon>
        <taxon>Chloroflexota</taxon>
        <taxon>Ktedonobacteria</taxon>
        <taxon>Ktedonobacterales</taxon>
        <taxon>Reticulibacteraceae</taxon>
        <taxon>Reticulibacter</taxon>
    </lineage>
</organism>
<keyword evidence="2" id="KW-1185">Reference proteome</keyword>
<comment type="caution">
    <text evidence="1">The sequence shown here is derived from an EMBL/GenBank/DDBJ whole genome shotgun (WGS) entry which is preliminary data.</text>
</comment>
<evidence type="ECO:0000313" key="1">
    <source>
        <dbReference type="EMBL" id="GHP00497.1"/>
    </source>
</evidence>
<accession>A0A8J3ITJ3</accession>
<proteinExistence type="predicted"/>
<dbReference type="Proteomes" id="UP000597444">
    <property type="component" value="Unassembled WGS sequence"/>
</dbReference>
<reference evidence="1" key="1">
    <citation type="submission" date="2020-10" db="EMBL/GenBank/DDBJ databases">
        <title>Taxonomic study of unclassified bacteria belonging to the class Ktedonobacteria.</title>
        <authorList>
            <person name="Yabe S."/>
            <person name="Wang C.M."/>
            <person name="Zheng Y."/>
            <person name="Sakai Y."/>
            <person name="Cavaletti L."/>
            <person name="Monciardini P."/>
            <person name="Donadio S."/>
        </authorList>
    </citation>
    <scope>NUCLEOTIDE SEQUENCE</scope>
    <source>
        <strain evidence="1">ID150040</strain>
    </source>
</reference>
<sequence length="62" mass="6527">MAVARQALHIMGGRVAIIAALPAIYNMSCSTFAVFTADSISSDNVATAAHRYHSTLPVIHKG</sequence>
<protein>
    <submittedName>
        <fullName evidence="1">Uncharacterized protein</fullName>
    </submittedName>
</protein>
<gene>
    <name evidence="1" type="ORF">KSF_105440</name>
</gene>
<name>A0A8J3ITJ3_9CHLR</name>
<dbReference type="AlphaFoldDB" id="A0A8J3ITJ3"/>
<evidence type="ECO:0000313" key="2">
    <source>
        <dbReference type="Proteomes" id="UP000597444"/>
    </source>
</evidence>
<dbReference type="EMBL" id="BNJK01000002">
    <property type="protein sequence ID" value="GHP00497.1"/>
    <property type="molecule type" value="Genomic_DNA"/>
</dbReference>